<evidence type="ECO:0000256" key="15">
    <source>
        <dbReference type="SAM" id="Phobius"/>
    </source>
</evidence>
<dbReference type="OrthoDB" id="9768393at2"/>
<comment type="subcellular location">
    <subcellularLocation>
        <location evidence="1">Cell inner membrane</location>
        <topology evidence="1">Single-pass type II membrane protein</topology>
        <orientation evidence="1">Periplasmic side</orientation>
    </subcellularLocation>
</comment>
<keyword evidence="3" id="KW-1003">Cell membrane</keyword>
<dbReference type="GO" id="GO:0005886">
    <property type="term" value="C:plasma membrane"/>
    <property type="evidence" value="ECO:0007669"/>
    <property type="project" value="UniProtKB-SubCell"/>
</dbReference>
<dbReference type="Pfam" id="PF13624">
    <property type="entry name" value="SurA_N_3"/>
    <property type="match status" value="1"/>
</dbReference>
<dbReference type="AlphaFoldDB" id="A0A3S0HWP5"/>
<dbReference type="InterPro" id="IPR000297">
    <property type="entry name" value="PPIase_PpiC"/>
</dbReference>
<evidence type="ECO:0000256" key="14">
    <source>
        <dbReference type="PROSITE-ProRule" id="PRU00278"/>
    </source>
</evidence>
<dbReference type="RefSeq" id="WP_126616322.1">
    <property type="nucleotide sequence ID" value="NZ_JBHUCY010000030.1"/>
</dbReference>
<dbReference type="Proteomes" id="UP000277007">
    <property type="component" value="Unassembled WGS sequence"/>
</dbReference>
<sequence length="627" mass="66799">MLQFIRTFAGSWVVKILFVLLILSFGIWGIGDVFRSSTPTSVAEVGSVEIGRDALDQEFRRQIERLRPMLGGNLTTEQAKQFGLLDQSLQSLIQRSLFDQAAKDVGIAVGPEVVKLRIADEPAFRNAQGQFDANQFRTVLRNNQLTEDGYIALIRRETARELVAGAVNAGVAAPKPLTQALYRYRGEKRVAEMVTLPHAAIGDVGTPDDAEITRAYEDHQVRYTAPEYRALTVAQLLPDAIAADIKVDDAQLRAAYDERAAEFGTPEKRNVLMTVVDDEAKAKTIAEAAKTKGLAAAAKDAGVEPLTLDGIARAELPELGDAAFALEMGKTSEPVKSGLGWHVLAVTGVQPGTTRSFEEVRERLSADIRKEKALDAVFAIANRAEDQLASGASLEEVAKAQGLTLTKVAAVDSTGKAPDGKDATAALPALKPLLANVFQLKAGAATNLAEGQGSVFTAARVDSVIPAALRPLAEVRDQVISGWQADKRAALAAKKAEEIATKLAKGLEEAAQDVATQAGASFAMTVPFTRDAKSVNGLSADLVLKLFDAKANAVVSGSTADAQVVARLREVIAADPSAADAALGPVETSVNQGIESDLMAQFGNALRARYPVQIHRQRIDQFFAANN</sequence>
<comment type="similarity">
    <text evidence="11">Belongs to the PpiD chaperone family.</text>
</comment>
<evidence type="ECO:0000256" key="11">
    <source>
        <dbReference type="ARBA" id="ARBA00038408"/>
    </source>
</evidence>
<evidence type="ECO:0000256" key="5">
    <source>
        <dbReference type="ARBA" id="ARBA00022692"/>
    </source>
</evidence>
<evidence type="ECO:0000259" key="16">
    <source>
        <dbReference type="PROSITE" id="PS50198"/>
    </source>
</evidence>
<dbReference type="Gene3D" id="3.10.50.40">
    <property type="match status" value="1"/>
</dbReference>
<dbReference type="EMBL" id="RXMA01000012">
    <property type="protein sequence ID" value="RTR19110.1"/>
    <property type="molecule type" value="Genomic_DNA"/>
</dbReference>
<keyword evidence="4" id="KW-0997">Cell inner membrane</keyword>
<accession>A0A3S0HWP5</accession>
<evidence type="ECO:0000256" key="9">
    <source>
        <dbReference type="ARBA" id="ARBA00030642"/>
    </source>
</evidence>
<dbReference type="Gene3D" id="1.10.4030.10">
    <property type="entry name" value="Porin chaperone SurA, peptide-binding domain"/>
    <property type="match status" value="1"/>
</dbReference>
<evidence type="ECO:0000256" key="10">
    <source>
        <dbReference type="ARBA" id="ARBA00031484"/>
    </source>
</evidence>
<feature type="transmembrane region" description="Helical" evidence="15">
    <location>
        <begin position="12"/>
        <end position="31"/>
    </location>
</feature>
<evidence type="ECO:0000256" key="1">
    <source>
        <dbReference type="ARBA" id="ARBA00004382"/>
    </source>
</evidence>
<dbReference type="InterPro" id="IPR052029">
    <property type="entry name" value="PpiD_chaperone"/>
</dbReference>
<dbReference type="InterPro" id="IPR027304">
    <property type="entry name" value="Trigger_fact/SurA_dom_sf"/>
</dbReference>
<comment type="caution">
    <text evidence="17">The sequence shown here is derived from an EMBL/GenBank/DDBJ whole genome shotgun (WGS) entry which is preliminary data.</text>
</comment>
<name>A0A3S0HWP5_9PROT</name>
<dbReference type="PANTHER" id="PTHR47529">
    <property type="entry name" value="PEPTIDYL-PROLYL CIS-TRANS ISOMERASE D"/>
    <property type="match status" value="1"/>
</dbReference>
<feature type="domain" description="PpiC" evidence="16">
    <location>
        <begin position="244"/>
        <end position="348"/>
    </location>
</feature>
<keyword evidence="14" id="KW-0697">Rotamase</keyword>
<evidence type="ECO:0000313" key="18">
    <source>
        <dbReference type="Proteomes" id="UP000277007"/>
    </source>
</evidence>
<organism evidence="17 18">
    <name type="scientific">Azospirillum griseum</name>
    <dbReference type="NCBI Taxonomy" id="2496639"/>
    <lineage>
        <taxon>Bacteria</taxon>
        <taxon>Pseudomonadati</taxon>
        <taxon>Pseudomonadota</taxon>
        <taxon>Alphaproteobacteria</taxon>
        <taxon>Rhodospirillales</taxon>
        <taxon>Azospirillaceae</taxon>
        <taxon>Azospirillum</taxon>
    </lineage>
</organism>
<keyword evidence="18" id="KW-1185">Reference proteome</keyword>
<keyword evidence="8" id="KW-0143">Chaperone</keyword>
<reference evidence="17 18" key="1">
    <citation type="submission" date="2018-12" db="EMBL/GenBank/DDBJ databases">
        <authorList>
            <person name="Yang Y."/>
        </authorList>
    </citation>
    <scope>NUCLEOTIDE SEQUENCE [LARGE SCALE GENOMIC DNA]</scope>
    <source>
        <strain evidence="17 18">L-25-5w-1</strain>
    </source>
</reference>
<dbReference type="SUPFAM" id="SSF109998">
    <property type="entry name" value="Triger factor/SurA peptide-binding domain-like"/>
    <property type="match status" value="1"/>
</dbReference>
<evidence type="ECO:0000256" key="7">
    <source>
        <dbReference type="ARBA" id="ARBA00023136"/>
    </source>
</evidence>
<evidence type="ECO:0000256" key="8">
    <source>
        <dbReference type="ARBA" id="ARBA00023186"/>
    </source>
</evidence>
<dbReference type="SUPFAM" id="SSF54534">
    <property type="entry name" value="FKBP-like"/>
    <property type="match status" value="1"/>
</dbReference>
<evidence type="ECO:0000256" key="2">
    <source>
        <dbReference type="ARBA" id="ARBA00018370"/>
    </source>
</evidence>
<evidence type="ECO:0000256" key="13">
    <source>
        <dbReference type="ARBA" id="ARBA00042775"/>
    </source>
</evidence>
<gene>
    <name evidence="17" type="ORF">EJ903_13795</name>
</gene>
<dbReference type="PANTHER" id="PTHR47529:SF1">
    <property type="entry name" value="PERIPLASMIC CHAPERONE PPID"/>
    <property type="match status" value="1"/>
</dbReference>
<proteinExistence type="inferred from homology"/>
<evidence type="ECO:0000313" key="17">
    <source>
        <dbReference type="EMBL" id="RTR19110.1"/>
    </source>
</evidence>
<dbReference type="InterPro" id="IPR046357">
    <property type="entry name" value="PPIase_dom_sf"/>
</dbReference>
<evidence type="ECO:0000256" key="3">
    <source>
        <dbReference type="ARBA" id="ARBA00022475"/>
    </source>
</evidence>
<dbReference type="GO" id="GO:0003755">
    <property type="term" value="F:peptidyl-prolyl cis-trans isomerase activity"/>
    <property type="evidence" value="ECO:0007669"/>
    <property type="project" value="UniProtKB-KW"/>
</dbReference>
<evidence type="ECO:0000256" key="12">
    <source>
        <dbReference type="ARBA" id="ARBA00040743"/>
    </source>
</evidence>
<evidence type="ECO:0000256" key="4">
    <source>
        <dbReference type="ARBA" id="ARBA00022519"/>
    </source>
</evidence>
<dbReference type="PROSITE" id="PS50198">
    <property type="entry name" value="PPIC_PPIASE_2"/>
    <property type="match status" value="1"/>
</dbReference>
<keyword evidence="14 17" id="KW-0413">Isomerase</keyword>
<keyword evidence="6 15" id="KW-1133">Transmembrane helix</keyword>
<keyword evidence="5 15" id="KW-0812">Transmembrane</keyword>
<evidence type="ECO:0000256" key="6">
    <source>
        <dbReference type="ARBA" id="ARBA00022989"/>
    </source>
</evidence>
<dbReference type="Pfam" id="PF13145">
    <property type="entry name" value="Rotamase_2"/>
    <property type="match status" value="1"/>
</dbReference>
<keyword evidence="7 15" id="KW-0472">Membrane</keyword>
<protein>
    <recommendedName>
        <fullName evidence="2">Parvulin-like PPIase</fullName>
    </recommendedName>
    <alternativeName>
        <fullName evidence="9">Peptidyl-prolyl cis-trans isomerase plp</fullName>
    </alternativeName>
    <alternativeName>
        <fullName evidence="12">Periplasmic chaperone PpiD</fullName>
    </alternativeName>
    <alternativeName>
        <fullName evidence="13">Periplasmic folding chaperone</fullName>
    </alternativeName>
    <alternativeName>
        <fullName evidence="10">Rotamase plp</fullName>
    </alternativeName>
</protein>